<dbReference type="RefSeq" id="WP_377181698.1">
    <property type="nucleotide sequence ID" value="NZ_JBHUOG010000001.1"/>
</dbReference>
<evidence type="ECO:0000259" key="5">
    <source>
        <dbReference type="PROSITE" id="PS50977"/>
    </source>
</evidence>
<comment type="caution">
    <text evidence="6">The sequence shown here is derived from an EMBL/GenBank/DDBJ whole genome shotgun (WGS) entry which is preliminary data.</text>
</comment>
<dbReference type="EMBL" id="JBHUOG010000001">
    <property type="protein sequence ID" value="MFD2793476.1"/>
    <property type="molecule type" value="Genomic_DNA"/>
</dbReference>
<evidence type="ECO:0000256" key="2">
    <source>
        <dbReference type="ARBA" id="ARBA00023125"/>
    </source>
</evidence>
<name>A0ABW5VQY2_9MICO</name>
<evidence type="ECO:0000256" key="1">
    <source>
        <dbReference type="ARBA" id="ARBA00023015"/>
    </source>
</evidence>
<dbReference type="InterPro" id="IPR001647">
    <property type="entry name" value="HTH_TetR"/>
</dbReference>
<keyword evidence="3" id="KW-0804">Transcription</keyword>
<dbReference type="Proteomes" id="UP001597479">
    <property type="component" value="Unassembled WGS sequence"/>
</dbReference>
<gene>
    <name evidence="6" type="ORF">ACFS27_07925</name>
</gene>
<sequence>MTTPGPAGSTPRVKRVDARRNEQILLDAAAAVFVTEGVDAPVRLIAERARVGMGTIYRHFPTRPALVAAVYRHQVEALAEAGPALLRGSGDPGDALQRWVADFVDFLVTKHGLAGALGSDTEGVNTLHQYFVDRLVPVCDALLDAALEPEASRRVSGYMLMRGIGNLCIGGGNDPRYDPARLAALLVTGVLTAEQRDGDSGAVAAGGDLSAPRDNR</sequence>
<dbReference type="Pfam" id="PF00440">
    <property type="entry name" value="TetR_N"/>
    <property type="match status" value="1"/>
</dbReference>
<evidence type="ECO:0000256" key="4">
    <source>
        <dbReference type="PROSITE-ProRule" id="PRU00335"/>
    </source>
</evidence>
<keyword evidence="1" id="KW-0805">Transcription regulation</keyword>
<organism evidence="6 7">
    <name type="scientific">Promicromonospora vindobonensis</name>
    <dbReference type="NCBI Taxonomy" id="195748"/>
    <lineage>
        <taxon>Bacteria</taxon>
        <taxon>Bacillati</taxon>
        <taxon>Actinomycetota</taxon>
        <taxon>Actinomycetes</taxon>
        <taxon>Micrococcales</taxon>
        <taxon>Promicromonosporaceae</taxon>
        <taxon>Promicromonospora</taxon>
    </lineage>
</organism>
<dbReference type="Gene3D" id="1.10.357.10">
    <property type="entry name" value="Tetracycline Repressor, domain 2"/>
    <property type="match status" value="1"/>
</dbReference>
<accession>A0ABW5VQY2</accession>
<evidence type="ECO:0000256" key="3">
    <source>
        <dbReference type="ARBA" id="ARBA00023163"/>
    </source>
</evidence>
<keyword evidence="7" id="KW-1185">Reference proteome</keyword>
<dbReference type="SUPFAM" id="SSF46689">
    <property type="entry name" value="Homeodomain-like"/>
    <property type="match status" value="1"/>
</dbReference>
<dbReference type="PANTHER" id="PTHR30055:SF234">
    <property type="entry name" value="HTH-TYPE TRANSCRIPTIONAL REGULATOR BETI"/>
    <property type="match status" value="1"/>
</dbReference>
<dbReference type="PROSITE" id="PS50977">
    <property type="entry name" value="HTH_TETR_2"/>
    <property type="match status" value="1"/>
</dbReference>
<dbReference type="InterPro" id="IPR009057">
    <property type="entry name" value="Homeodomain-like_sf"/>
</dbReference>
<keyword evidence="2 4" id="KW-0238">DNA-binding</keyword>
<proteinExistence type="predicted"/>
<feature type="DNA-binding region" description="H-T-H motif" evidence="4">
    <location>
        <begin position="41"/>
        <end position="60"/>
    </location>
</feature>
<dbReference type="PRINTS" id="PR00455">
    <property type="entry name" value="HTHTETR"/>
</dbReference>
<protein>
    <submittedName>
        <fullName evidence="6">TetR/AcrR family transcriptional regulator</fullName>
    </submittedName>
</protein>
<reference evidence="7" key="1">
    <citation type="journal article" date="2019" name="Int. J. Syst. Evol. Microbiol.">
        <title>The Global Catalogue of Microorganisms (GCM) 10K type strain sequencing project: providing services to taxonomists for standard genome sequencing and annotation.</title>
        <authorList>
            <consortium name="The Broad Institute Genomics Platform"/>
            <consortium name="The Broad Institute Genome Sequencing Center for Infectious Disease"/>
            <person name="Wu L."/>
            <person name="Ma J."/>
        </authorList>
    </citation>
    <scope>NUCLEOTIDE SEQUENCE [LARGE SCALE GENOMIC DNA]</scope>
    <source>
        <strain evidence="7">CCM 7044</strain>
    </source>
</reference>
<evidence type="ECO:0000313" key="7">
    <source>
        <dbReference type="Proteomes" id="UP001597479"/>
    </source>
</evidence>
<dbReference type="PANTHER" id="PTHR30055">
    <property type="entry name" value="HTH-TYPE TRANSCRIPTIONAL REGULATOR RUTR"/>
    <property type="match status" value="1"/>
</dbReference>
<dbReference type="InterPro" id="IPR050109">
    <property type="entry name" value="HTH-type_TetR-like_transc_reg"/>
</dbReference>
<feature type="domain" description="HTH tetR-type" evidence="5">
    <location>
        <begin position="19"/>
        <end position="78"/>
    </location>
</feature>
<evidence type="ECO:0000313" key="6">
    <source>
        <dbReference type="EMBL" id="MFD2793476.1"/>
    </source>
</evidence>